<organism evidence="2 3">
    <name type="scientific">Dissostichus mawsoni</name>
    <name type="common">Antarctic cod</name>
    <dbReference type="NCBI Taxonomy" id="36200"/>
    <lineage>
        <taxon>Eukaryota</taxon>
        <taxon>Metazoa</taxon>
        <taxon>Chordata</taxon>
        <taxon>Craniata</taxon>
        <taxon>Vertebrata</taxon>
        <taxon>Euteleostomi</taxon>
        <taxon>Actinopterygii</taxon>
        <taxon>Neopterygii</taxon>
        <taxon>Teleostei</taxon>
        <taxon>Neoteleostei</taxon>
        <taxon>Acanthomorphata</taxon>
        <taxon>Eupercaria</taxon>
        <taxon>Perciformes</taxon>
        <taxon>Notothenioidei</taxon>
        <taxon>Nototheniidae</taxon>
        <taxon>Dissostichus</taxon>
    </lineage>
</organism>
<feature type="region of interest" description="Disordered" evidence="1">
    <location>
        <begin position="1"/>
        <end position="36"/>
    </location>
</feature>
<dbReference type="EMBL" id="JAAKFY010000019">
    <property type="protein sequence ID" value="KAF3842593.1"/>
    <property type="molecule type" value="Genomic_DNA"/>
</dbReference>
<comment type="caution">
    <text evidence="2">The sequence shown here is derived from an EMBL/GenBank/DDBJ whole genome shotgun (WGS) entry which is preliminary data.</text>
</comment>
<dbReference type="AlphaFoldDB" id="A0A7J5Y0K1"/>
<keyword evidence="3" id="KW-1185">Reference proteome</keyword>
<evidence type="ECO:0000313" key="2">
    <source>
        <dbReference type="EMBL" id="KAF3842593.1"/>
    </source>
</evidence>
<accession>A0A7J5Y0K1</accession>
<name>A0A7J5Y0K1_DISMA</name>
<evidence type="ECO:0000256" key="1">
    <source>
        <dbReference type="SAM" id="MobiDB-lite"/>
    </source>
</evidence>
<dbReference type="Proteomes" id="UP000518266">
    <property type="component" value="Unassembled WGS sequence"/>
</dbReference>
<protein>
    <submittedName>
        <fullName evidence="2">Uncharacterized protein</fullName>
    </submittedName>
</protein>
<sequence length="100" mass="10673">MSFPLAPSRSHTMSEEPCPLAAAPSPLQRTQACGRPPGSCRIHTVSHVLEHALVGHEKVTIFEASLTTKVTKVLGFKVSVEDTATVTEVNALQDLVKVAL</sequence>
<evidence type="ECO:0000313" key="3">
    <source>
        <dbReference type="Proteomes" id="UP000518266"/>
    </source>
</evidence>
<gene>
    <name evidence="2" type="ORF">F7725_024544</name>
</gene>
<reference evidence="2 3" key="1">
    <citation type="submission" date="2020-03" db="EMBL/GenBank/DDBJ databases">
        <title>Dissostichus mawsoni Genome sequencing and assembly.</title>
        <authorList>
            <person name="Park H."/>
        </authorList>
    </citation>
    <scope>NUCLEOTIDE SEQUENCE [LARGE SCALE GENOMIC DNA]</scope>
    <source>
        <strain evidence="2">DM0001</strain>
        <tissue evidence="2">Muscle</tissue>
    </source>
</reference>
<proteinExistence type="predicted"/>